<name>A0A224XRL0_9HEMI</name>
<dbReference type="AlphaFoldDB" id="A0A224XRL0"/>
<organism evidence="1">
    <name type="scientific">Panstrongylus lignarius</name>
    <dbReference type="NCBI Taxonomy" id="156445"/>
    <lineage>
        <taxon>Eukaryota</taxon>
        <taxon>Metazoa</taxon>
        <taxon>Ecdysozoa</taxon>
        <taxon>Arthropoda</taxon>
        <taxon>Hexapoda</taxon>
        <taxon>Insecta</taxon>
        <taxon>Pterygota</taxon>
        <taxon>Neoptera</taxon>
        <taxon>Paraneoptera</taxon>
        <taxon>Hemiptera</taxon>
        <taxon>Heteroptera</taxon>
        <taxon>Panheteroptera</taxon>
        <taxon>Cimicomorpha</taxon>
        <taxon>Reduviidae</taxon>
        <taxon>Triatominae</taxon>
        <taxon>Panstrongylus</taxon>
    </lineage>
</organism>
<protein>
    <submittedName>
        <fullName evidence="1">Putative secreted protein</fullName>
    </submittedName>
</protein>
<accession>A0A224XRL0</accession>
<dbReference type="EMBL" id="GFTR01001271">
    <property type="protein sequence ID" value="JAW15155.1"/>
    <property type="molecule type" value="Transcribed_RNA"/>
</dbReference>
<reference evidence="1" key="1">
    <citation type="journal article" date="2018" name="PLoS Negl. Trop. Dis.">
        <title>An insight into the salivary gland and fat body transcriptome of Panstrongylus lignarius (Hemiptera: Heteroptera), the main vector of Chagas disease in Peru.</title>
        <authorList>
            <person name="Nevoa J.C."/>
            <person name="Mendes M.T."/>
            <person name="da Silva M.V."/>
            <person name="Soares S.C."/>
            <person name="Oliveira C.J.F."/>
            <person name="Ribeiro J.M.C."/>
        </authorList>
    </citation>
    <scope>NUCLEOTIDE SEQUENCE</scope>
</reference>
<sequence>MAKVMGMIMVNFMFQLSVMLKNMFTTLIMDIILVDITRAKVATTRGRVATHGRVATIHIRHTIMVTSQFILQLMDIISRKKIHSLVKNKIV</sequence>
<proteinExistence type="predicted"/>
<evidence type="ECO:0000313" key="1">
    <source>
        <dbReference type="EMBL" id="JAW15155.1"/>
    </source>
</evidence>